<evidence type="ECO:0000256" key="11">
    <source>
        <dbReference type="ARBA" id="ARBA00023160"/>
    </source>
</evidence>
<evidence type="ECO:0000256" key="8">
    <source>
        <dbReference type="ARBA" id="ARBA00022857"/>
    </source>
</evidence>
<dbReference type="PANTHER" id="PTHR22893">
    <property type="entry name" value="NADH OXIDOREDUCTASE-RELATED"/>
    <property type="match status" value="1"/>
</dbReference>
<evidence type="ECO:0000256" key="6">
    <source>
        <dbReference type="ARBA" id="ARBA00022767"/>
    </source>
</evidence>
<keyword evidence="6" id="KW-0925">Oxylipin biosynthesis</keyword>
<keyword evidence="10" id="KW-0443">Lipid metabolism</keyword>
<dbReference type="InterPro" id="IPR001155">
    <property type="entry name" value="OxRdtase_FMN_N"/>
</dbReference>
<dbReference type="SUPFAM" id="SSF51395">
    <property type="entry name" value="FMN-linked oxidoreductases"/>
    <property type="match status" value="1"/>
</dbReference>
<dbReference type="GO" id="GO:0005829">
    <property type="term" value="C:cytosol"/>
    <property type="evidence" value="ECO:0007669"/>
    <property type="project" value="UniProtKB-ARBA"/>
</dbReference>
<dbReference type="GO" id="GO:0016628">
    <property type="term" value="F:oxidoreductase activity, acting on the CH-CH group of donors, NAD or NADP as acceptor"/>
    <property type="evidence" value="ECO:0007669"/>
    <property type="project" value="UniProtKB-ARBA"/>
</dbReference>
<reference evidence="13" key="1">
    <citation type="journal article" date="2011" name="Plant Physiol.">
        <title>Comprehensive sequence analysis of 24,783 barley full-length cDNAs derived from 12 clone libraries.</title>
        <authorList>
            <person name="Matsumoto T."/>
            <person name="Tanaka T."/>
            <person name="Sakai H."/>
            <person name="Amano N."/>
            <person name="Kanamori H."/>
            <person name="Kurita K."/>
            <person name="Kikuta A."/>
            <person name="Kamiya K."/>
            <person name="Yamamoto M."/>
            <person name="Ikawa H."/>
            <person name="Fujii N."/>
            <person name="Hori K."/>
            <person name="Itoh T."/>
            <person name="Sato K."/>
        </authorList>
    </citation>
    <scope>NUCLEOTIDE SEQUENCE</scope>
    <source>
        <tissue evidence="13">Shoot and root</tissue>
    </source>
</reference>
<keyword evidence="9" id="KW-0560">Oxidoreductase</keyword>
<keyword evidence="4" id="KW-0285">Flavoprotein</keyword>
<evidence type="ECO:0000256" key="1">
    <source>
        <dbReference type="ARBA" id="ARBA00001917"/>
    </source>
</evidence>
<dbReference type="InterPro" id="IPR013785">
    <property type="entry name" value="Aldolase_TIM"/>
</dbReference>
<dbReference type="EMBL" id="AK362591">
    <property type="protein sequence ID" value="BAJ93795.1"/>
    <property type="molecule type" value="mRNA"/>
</dbReference>
<keyword evidence="7" id="KW-0276">Fatty acid metabolism</keyword>
<dbReference type="GO" id="GO:0006633">
    <property type="term" value="P:fatty acid biosynthetic process"/>
    <property type="evidence" value="ECO:0007669"/>
    <property type="project" value="UniProtKB-KW"/>
</dbReference>
<evidence type="ECO:0000256" key="10">
    <source>
        <dbReference type="ARBA" id="ARBA00023098"/>
    </source>
</evidence>
<dbReference type="Pfam" id="PF00724">
    <property type="entry name" value="Oxidored_FMN"/>
    <property type="match status" value="1"/>
</dbReference>
<keyword evidence="11" id="KW-0275">Fatty acid biosynthesis</keyword>
<sequence length="373" mass="41606">MEHNPLDILFETVKLGDFTLHNRFIMASLTRCRGDPTNGIPTDLHVQYYSQRASAGAIFSECSPIANNAQSFLGAGGIYTKEQIEGWKKVTQAVHEKGGKIFIQIWHGGRSVNPEAVGEGIIGPSAIAIRGKSTRTGNEYPVPKEMSKDDIKLVKEQFRQGALNAKEAGFDGVELHGANGYLIDTFIRDGSNQRTDEYGGSIENRCRFCLEVIDILIEVFGCGKVGIKLSPVGRFQDMYDSDPIATYSYLLKELEKKNIAFVQLMELNEAFKGESAHEAGEKQIAEVCKTLRPFFKNALIINNNLTPESAAKAIKEGHADLVSFGRYFISNPDFIERVKNNWHLAEWDRNTFYAGGEKGYADYPNFEKPEESK</sequence>
<dbReference type="GO" id="GO:0031408">
    <property type="term" value="P:oxylipin biosynthetic process"/>
    <property type="evidence" value="ECO:0007669"/>
    <property type="project" value="UniProtKB-KW"/>
</dbReference>
<keyword evidence="3" id="KW-0444">Lipid biosynthesis</keyword>
<organism evidence="13">
    <name type="scientific">Hordeum vulgare subsp. vulgare</name>
    <name type="common">Domesticated barley</name>
    <dbReference type="NCBI Taxonomy" id="112509"/>
    <lineage>
        <taxon>Eukaryota</taxon>
        <taxon>Viridiplantae</taxon>
        <taxon>Streptophyta</taxon>
        <taxon>Embryophyta</taxon>
        <taxon>Tracheophyta</taxon>
        <taxon>Spermatophyta</taxon>
        <taxon>Magnoliopsida</taxon>
        <taxon>Liliopsida</taxon>
        <taxon>Poales</taxon>
        <taxon>Poaceae</taxon>
        <taxon>BOP clade</taxon>
        <taxon>Pooideae</taxon>
        <taxon>Triticodae</taxon>
        <taxon>Triticeae</taxon>
        <taxon>Hordeinae</taxon>
        <taxon>Hordeum</taxon>
    </lineage>
</organism>
<dbReference type="CDD" id="cd02933">
    <property type="entry name" value="OYE_like_FMN"/>
    <property type="match status" value="1"/>
</dbReference>
<keyword evidence="5" id="KW-0288">FMN</keyword>
<proteinExistence type="evidence at transcript level"/>
<comment type="similarity">
    <text evidence="2">Belongs to the NADH:flavin oxidoreductase/NADH oxidase family.</text>
</comment>
<evidence type="ECO:0000256" key="7">
    <source>
        <dbReference type="ARBA" id="ARBA00022832"/>
    </source>
</evidence>
<protein>
    <submittedName>
        <fullName evidence="13">Predicted protein</fullName>
    </submittedName>
</protein>
<dbReference type="InterPro" id="IPR045247">
    <property type="entry name" value="Oye-like"/>
</dbReference>
<evidence type="ECO:0000259" key="12">
    <source>
        <dbReference type="Pfam" id="PF00724"/>
    </source>
</evidence>
<evidence type="ECO:0000256" key="9">
    <source>
        <dbReference type="ARBA" id="ARBA00023002"/>
    </source>
</evidence>
<comment type="cofactor">
    <cofactor evidence="1">
        <name>FMN</name>
        <dbReference type="ChEBI" id="CHEBI:58210"/>
    </cofactor>
</comment>
<dbReference type="GO" id="GO:0010181">
    <property type="term" value="F:FMN binding"/>
    <property type="evidence" value="ECO:0007669"/>
    <property type="project" value="InterPro"/>
</dbReference>
<keyword evidence="8" id="KW-0521">NADP</keyword>
<evidence type="ECO:0000256" key="2">
    <source>
        <dbReference type="ARBA" id="ARBA00005979"/>
    </source>
</evidence>
<feature type="domain" description="NADH:flavin oxidoreductase/NADH oxidase N-terminal" evidence="12">
    <location>
        <begin position="9"/>
        <end position="341"/>
    </location>
</feature>
<evidence type="ECO:0000256" key="4">
    <source>
        <dbReference type="ARBA" id="ARBA00022630"/>
    </source>
</evidence>
<evidence type="ECO:0000256" key="3">
    <source>
        <dbReference type="ARBA" id="ARBA00022516"/>
    </source>
</evidence>
<name>F2DFC4_HORVV</name>
<dbReference type="PANTHER" id="PTHR22893:SF91">
    <property type="entry name" value="NADPH DEHYDROGENASE 2-RELATED"/>
    <property type="match status" value="1"/>
</dbReference>
<evidence type="ECO:0000313" key="13">
    <source>
        <dbReference type="EMBL" id="BAJ93795.1"/>
    </source>
</evidence>
<dbReference type="AlphaFoldDB" id="F2DFC4"/>
<accession>F2DFC4</accession>
<dbReference type="Gene3D" id="3.20.20.70">
    <property type="entry name" value="Aldolase class I"/>
    <property type="match status" value="1"/>
</dbReference>
<evidence type="ECO:0000256" key="5">
    <source>
        <dbReference type="ARBA" id="ARBA00022643"/>
    </source>
</evidence>
<dbReference type="FunFam" id="3.20.20.70:FF:000059">
    <property type="entry name" value="N-ethylmaleimide reductase, FMN-linked"/>
    <property type="match status" value="1"/>
</dbReference>